<name>A0A1I7ZSK8_9BILA</name>
<keyword evidence="2" id="KW-1185">Reference proteome</keyword>
<evidence type="ECO:0000256" key="1">
    <source>
        <dbReference type="SAM" id="Phobius"/>
    </source>
</evidence>
<evidence type="ECO:0000313" key="3">
    <source>
        <dbReference type="WBParaSite" id="L893_g29378.t1"/>
    </source>
</evidence>
<feature type="transmembrane region" description="Helical" evidence="1">
    <location>
        <begin position="31"/>
        <end position="51"/>
    </location>
</feature>
<dbReference type="Gene3D" id="1.20.1070.10">
    <property type="entry name" value="Rhodopsin 7-helix transmembrane proteins"/>
    <property type="match status" value="1"/>
</dbReference>
<keyword evidence="1" id="KW-0472">Membrane</keyword>
<sequence length="122" mass="13559">MDLVNTSQASGNVSDEFVFSNPAPTLVMCSLYMILGTCAIFSNILDITIFLTNHELRRRFIFFIALDVGELIDGLCYVLTSIGRGYGVLSGTFAIPISYHDCFFRILLDKNECAIHEIHISG</sequence>
<evidence type="ECO:0000313" key="2">
    <source>
        <dbReference type="Proteomes" id="UP000095287"/>
    </source>
</evidence>
<keyword evidence="1" id="KW-0812">Transmembrane</keyword>
<organism evidence="2 3">
    <name type="scientific">Steinernema glaseri</name>
    <dbReference type="NCBI Taxonomy" id="37863"/>
    <lineage>
        <taxon>Eukaryota</taxon>
        <taxon>Metazoa</taxon>
        <taxon>Ecdysozoa</taxon>
        <taxon>Nematoda</taxon>
        <taxon>Chromadorea</taxon>
        <taxon>Rhabditida</taxon>
        <taxon>Tylenchina</taxon>
        <taxon>Panagrolaimomorpha</taxon>
        <taxon>Strongyloidoidea</taxon>
        <taxon>Steinernematidae</taxon>
        <taxon>Steinernema</taxon>
    </lineage>
</organism>
<reference evidence="3" key="1">
    <citation type="submission" date="2016-11" db="UniProtKB">
        <authorList>
            <consortium name="WormBaseParasite"/>
        </authorList>
    </citation>
    <scope>IDENTIFICATION</scope>
</reference>
<protein>
    <submittedName>
        <fullName evidence="3">G_PROTEIN_RECEP_F1_2 domain-containing protein</fullName>
    </submittedName>
</protein>
<keyword evidence="1" id="KW-1133">Transmembrane helix</keyword>
<dbReference type="AlphaFoldDB" id="A0A1I7ZSK8"/>
<proteinExistence type="predicted"/>
<dbReference type="Proteomes" id="UP000095287">
    <property type="component" value="Unplaced"/>
</dbReference>
<dbReference type="WBParaSite" id="L893_g29378.t1">
    <property type="protein sequence ID" value="L893_g29378.t1"/>
    <property type="gene ID" value="L893_g29378"/>
</dbReference>
<accession>A0A1I7ZSK8</accession>